<protein>
    <recommendedName>
        <fullName evidence="4">Secreted protein</fullName>
    </recommendedName>
</protein>
<evidence type="ECO:0000313" key="3">
    <source>
        <dbReference type="Proteomes" id="UP000283841"/>
    </source>
</evidence>
<evidence type="ECO:0000313" key="2">
    <source>
        <dbReference type="EMBL" id="RWQ95364.1"/>
    </source>
</evidence>
<proteinExistence type="predicted"/>
<keyword evidence="3" id="KW-1185">Reference proteome</keyword>
<dbReference type="GeneID" id="39599783"/>
<dbReference type="AlphaFoldDB" id="A0A443HUD9"/>
<organism evidence="2 3">
    <name type="scientific">Byssochlamys spectabilis</name>
    <name type="common">Paecilomyces variotii</name>
    <dbReference type="NCBI Taxonomy" id="264951"/>
    <lineage>
        <taxon>Eukaryota</taxon>
        <taxon>Fungi</taxon>
        <taxon>Dikarya</taxon>
        <taxon>Ascomycota</taxon>
        <taxon>Pezizomycotina</taxon>
        <taxon>Eurotiomycetes</taxon>
        <taxon>Eurotiomycetidae</taxon>
        <taxon>Eurotiales</taxon>
        <taxon>Thermoascaceae</taxon>
        <taxon>Paecilomyces</taxon>
    </lineage>
</organism>
<evidence type="ECO:0000256" key="1">
    <source>
        <dbReference type="SAM" id="SignalP"/>
    </source>
</evidence>
<keyword evidence="1" id="KW-0732">Signal</keyword>
<dbReference type="Proteomes" id="UP000283841">
    <property type="component" value="Unassembled WGS sequence"/>
</dbReference>
<dbReference type="EMBL" id="RCNU01000005">
    <property type="protein sequence ID" value="RWQ95364.1"/>
    <property type="molecule type" value="Genomic_DNA"/>
</dbReference>
<feature type="chain" id="PRO_5019409082" description="Secreted protein" evidence="1">
    <location>
        <begin position="20"/>
        <end position="104"/>
    </location>
</feature>
<reference evidence="2 3" key="1">
    <citation type="journal article" date="2018" name="Front. Microbiol.">
        <title>Genomic and genetic insights into a cosmopolitan fungus, Paecilomyces variotii (Eurotiales).</title>
        <authorList>
            <person name="Urquhart A.S."/>
            <person name="Mondo S.J."/>
            <person name="Makela M.R."/>
            <person name="Hane J.K."/>
            <person name="Wiebenga A."/>
            <person name="He G."/>
            <person name="Mihaltcheva S."/>
            <person name="Pangilinan J."/>
            <person name="Lipzen A."/>
            <person name="Barry K."/>
            <person name="de Vries R.P."/>
            <person name="Grigoriev I.V."/>
            <person name="Idnurm A."/>
        </authorList>
    </citation>
    <scope>NUCLEOTIDE SEQUENCE [LARGE SCALE GENOMIC DNA]</scope>
    <source>
        <strain evidence="2 3">CBS 101075</strain>
    </source>
</reference>
<gene>
    <name evidence="2" type="ORF">C8Q69DRAFT_465712</name>
</gene>
<feature type="signal peptide" evidence="1">
    <location>
        <begin position="1"/>
        <end position="19"/>
    </location>
</feature>
<dbReference type="RefSeq" id="XP_028485009.1">
    <property type="nucleotide sequence ID" value="XM_028630506.1"/>
</dbReference>
<evidence type="ECO:0008006" key="4">
    <source>
        <dbReference type="Google" id="ProtNLM"/>
    </source>
</evidence>
<sequence>MYVCTYAMLCSALLCMTSTSWIDPSAELSRFSSAVGLLSHRICHPSWKTKTIAISGLAVMVHGPALASLPPPLPSLLLGSAAVEHTNHETRSDATLTGRHGTAC</sequence>
<comment type="caution">
    <text evidence="2">The sequence shown here is derived from an EMBL/GenBank/DDBJ whole genome shotgun (WGS) entry which is preliminary data.</text>
</comment>
<name>A0A443HUD9_BYSSP</name>
<accession>A0A443HUD9</accession>
<dbReference type="VEuPathDB" id="FungiDB:C8Q69DRAFT_465712"/>